<reference evidence="1" key="1">
    <citation type="submission" date="2020-08" db="EMBL/GenBank/DDBJ databases">
        <title>Multicomponent nature underlies the extraordinary mechanical properties of spider dragline silk.</title>
        <authorList>
            <person name="Kono N."/>
            <person name="Nakamura H."/>
            <person name="Mori M."/>
            <person name="Yoshida Y."/>
            <person name="Ohtoshi R."/>
            <person name="Malay A.D."/>
            <person name="Moran D.A.P."/>
            <person name="Tomita M."/>
            <person name="Numata K."/>
            <person name="Arakawa K."/>
        </authorList>
    </citation>
    <scope>NUCLEOTIDE SEQUENCE</scope>
</reference>
<protein>
    <submittedName>
        <fullName evidence="1">Uncharacterized protein</fullName>
    </submittedName>
</protein>
<evidence type="ECO:0000313" key="2">
    <source>
        <dbReference type="Proteomes" id="UP000887013"/>
    </source>
</evidence>
<accession>A0A8X6P687</accession>
<dbReference type="AlphaFoldDB" id="A0A8X6P687"/>
<dbReference type="EMBL" id="BMAW01065638">
    <property type="protein sequence ID" value="GFT51310.1"/>
    <property type="molecule type" value="Genomic_DNA"/>
</dbReference>
<sequence>MQATKESSRLLMTVFLKFHEKSTRAREEAYLQERQGEVRRRNRQKKRIILDRAAKESSSQRSLSVIMTETDEQFCPCLSVGPVL</sequence>
<dbReference type="Proteomes" id="UP000887013">
    <property type="component" value="Unassembled WGS sequence"/>
</dbReference>
<proteinExistence type="predicted"/>
<evidence type="ECO:0000313" key="1">
    <source>
        <dbReference type="EMBL" id="GFT51310.1"/>
    </source>
</evidence>
<organism evidence="1 2">
    <name type="scientific">Nephila pilipes</name>
    <name type="common">Giant wood spider</name>
    <name type="synonym">Nephila maculata</name>
    <dbReference type="NCBI Taxonomy" id="299642"/>
    <lineage>
        <taxon>Eukaryota</taxon>
        <taxon>Metazoa</taxon>
        <taxon>Ecdysozoa</taxon>
        <taxon>Arthropoda</taxon>
        <taxon>Chelicerata</taxon>
        <taxon>Arachnida</taxon>
        <taxon>Araneae</taxon>
        <taxon>Araneomorphae</taxon>
        <taxon>Entelegynae</taxon>
        <taxon>Araneoidea</taxon>
        <taxon>Nephilidae</taxon>
        <taxon>Nephila</taxon>
    </lineage>
</organism>
<comment type="caution">
    <text evidence="1">The sequence shown here is derived from an EMBL/GenBank/DDBJ whole genome shotgun (WGS) entry which is preliminary data.</text>
</comment>
<gene>
    <name evidence="1" type="ORF">NPIL_213961</name>
</gene>
<name>A0A8X6P687_NEPPI</name>
<keyword evidence="2" id="KW-1185">Reference proteome</keyword>